<sequence>MEVMKTAVLKDGRQLTIRDARAADAAAVIEYVKRVAGESDNLTFGAEEFKVTPEQEVEIIEQHFAADNMVFLIGLIDGEVAAMLNFQGGTKRRTRHSGEFGISVRESFWGQGVATAMLQALLGWAKGTGVVRKINLRVRTDNQSAIHVYKKLGFTEVGRISREFLIDGVFYDTYLLEIEIDEA</sequence>
<dbReference type="CDD" id="cd04301">
    <property type="entry name" value="NAT_SF"/>
    <property type="match status" value="1"/>
</dbReference>
<accession>A0ABW4ZUR2</accession>
<evidence type="ECO:0000259" key="1">
    <source>
        <dbReference type="PROSITE" id="PS51186"/>
    </source>
</evidence>
<dbReference type="InterPro" id="IPR000182">
    <property type="entry name" value="GNAT_dom"/>
</dbReference>
<keyword evidence="2" id="KW-0808">Transferase</keyword>
<feature type="domain" description="N-acetyltransferase" evidence="1">
    <location>
        <begin position="15"/>
        <end position="181"/>
    </location>
</feature>
<dbReference type="PANTHER" id="PTHR43415:SF3">
    <property type="entry name" value="GNAT-FAMILY ACETYLTRANSFERASE"/>
    <property type="match status" value="1"/>
</dbReference>
<dbReference type="InterPro" id="IPR016181">
    <property type="entry name" value="Acyl_CoA_acyltransferase"/>
</dbReference>
<keyword evidence="2" id="KW-0012">Acyltransferase</keyword>
<protein>
    <submittedName>
        <fullName evidence="2">GNAT family N-acetyltransferase</fullName>
        <ecNumber evidence="2">2.3.-.-</ecNumber>
    </submittedName>
</protein>
<dbReference type="SUPFAM" id="SSF55729">
    <property type="entry name" value="Acyl-CoA N-acyltransferases (Nat)"/>
    <property type="match status" value="1"/>
</dbReference>
<dbReference type="RefSeq" id="WP_386045127.1">
    <property type="nucleotide sequence ID" value="NZ_JBHUIO010000005.1"/>
</dbReference>
<keyword evidence="3" id="KW-1185">Reference proteome</keyword>
<reference evidence="3" key="1">
    <citation type="journal article" date="2019" name="Int. J. Syst. Evol. Microbiol.">
        <title>The Global Catalogue of Microorganisms (GCM) 10K type strain sequencing project: providing services to taxonomists for standard genome sequencing and annotation.</title>
        <authorList>
            <consortium name="The Broad Institute Genomics Platform"/>
            <consortium name="The Broad Institute Genome Sequencing Center for Infectious Disease"/>
            <person name="Wu L."/>
            <person name="Ma J."/>
        </authorList>
    </citation>
    <scope>NUCLEOTIDE SEQUENCE [LARGE SCALE GENOMIC DNA]</scope>
    <source>
        <strain evidence="3">CGMCC 1.13574</strain>
    </source>
</reference>
<gene>
    <name evidence="2" type="ORF">ACFSOY_07005</name>
</gene>
<evidence type="ECO:0000313" key="3">
    <source>
        <dbReference type="Proteomes" id="UP001597343"/>
    </source>
</evidence>
<dbReference type="PANTHER" id="PTHR43415">
    <property type="entry name" value="SPERMIDINE N(1)-ACETYLTRANSFERASE"/>
    <property type="match status" value="1"/>
</dbReference>
<dbReference type="EMBL" id="JBHUIO010000005">
    <property type="protein sequence ID" value="MFD2169742.1"/>
    <property type="molecule type" value="Genomic_DNA"/>
</dbReference>
<dbReference type="PROSITE" id="PS51186">
    <property type="entry name" value="GNAT"/>
    <property type="match status" value="1"/>
</dbReference>
<dbReference type="GO" id="GO:0016746">
    <property type="term" value="F:acyltransferase activity"/>
    <property type="evidence" value="ECO:0007669"/>
    <property type="project" value="UniProtKB-KW"/>
</dbReference>
<organism evidence="2 3">
    <name type="scientific">Tumebacillus lipolyticus</name>
    <dbReference type="NCBI Taxonomy" id="1280370"/>
    <lineage>
        <taxon>Bacteria</taxon>
        <taxon>Bacillati</taxon>
        <taxon>Bacillota</taxon>
        <taxon>Bacilli</taxon>
        <taxon>Bacillales</taxon>
        <taxon>Alicyclobacillaceae</taxon>
        <taxon>Tumebacillus</taxon>
    </lineage>
</organism>
<dbReference type="EC" id="2.3.-.-" evidence="2"/>
<dbReference type="Gene3D" id="3.40.630.30">
    <property type="match status" value="1"/>
</dbReference>
<evidence type="ECO:0000313" key="2">
    <source>
        <dbReference type="EMBL" id="MFD2169742.1"/>
    </source>
</evidence>
<dbReference type="Pfam" id="PF00583">
    <property type="entry name" value="Acetyltransf_1"/>
    <property type="match status" value="1"/>
</dbReference>
<comment type="caution">
    <text evidence="2">The sequence shown here is derived from an EMBL/GenBank/DDBJ whole genome shotgun (WGS) entry which is preliminary data.</text>
</comment>
<dbReference type="Proteomes" id="UP001597343">
    <property type="component" value="Unassembled WGS sequence"/>
</dbReference>
<name>A0ABW4ZUR2_9BACL</name>
<proteinExistence type="predicted"/>